<feature type="transmembrane region" description="Helical" evidence="9">
    <location>
        <begin position="105"/>
        <end position="123"/>
    </location>
</feature>
<evidence type="ECO:0000313" key="12">
    <source>
        <dbReference type="Proteomes" id="UP000542125"/>
    </source>
</evidence>
<feature type="transmembrane region" description="Helical" evidence="9">
    <location>
        <begin position="415"/>
        <end position="435"/>
    </location>
</feature>
<dbReference type="PROSITE" id="PS50850">
    <property type="entry name" value="MFS"/>
    <property type="match status" value="1"/>
</dbReference>
<dbReference type="Proteomes" id="UP000542125">
    <property type="component" value="Unassembled WGS sequence"/>
</dbReference>
<dbReference type="PANTHER" id="PTHR43528:SF1">
    <property type="entry name" value="ALPHA-KETOGLUTARATE PERMEASE"/>
    <property type="match status" value="1"/>
</dbReference>
<evidence type="ECO:0000256" key="7">
    <source>
        <dbReference type="ARBA" id="ARBA00022989"/>
    </source>
</evidence>
<evidence type="ECO:0000313" key="11">
    <source>
        <dbReference type="EMBL" id="NYE81779.1"/>
    </source>
</evidence>
<evidence type="ECO:0000259" key="10">
    <source>
        <dbReference type="PROSITE" id="PS50850"/>
    </source>
</evidence>
<sequence>METTVGNRMPVDHHVDPVHLASGGASAADRKRSLKAAAVGNILEWYDWTIYSTFSIYLAGAFFSKSDPTSAFLSTLAIFAGGFLARPIGGYIFGRMADGKGRKMALVTTMIMLAMTSLGIALLPSYAEIGSWASLALFLMRILQGFAHGGESGVSYVYVAEIAPRERRGLWASSVYISVILGVMLATGVAAALSALLTKEDMGEWGWRVGFALGAVLGIYALFMRRKAVETEAFVALKTEDKLKAVSQKLSKRTILKFSLLVIALNAAMNVWYYIWVAFAPAMAISAYNMDPKGAYTSSLIAQAIALVFIPIFGHMSDRIGRRKTVMTFALLVGVMAIPIQMMLSEQPWSLLLAQGLGLVIWSIGVGQYPALMAELVPARVRGVGVGVLTSVAIGLFGGTAPYLNTWLRSINASWAFQAYIIVLAVIALVAAFSMKETAGMDLKEST</sequence>
<feature type="domain" description="Major facilitator superfamily (MFS) profile" evidence="10">
    <location>
        <begin position="33"/>
        <end position="439"/>
    </location>
</feature>
<comment type="caution">
    <text evidence="11">The sequence shown here is derived from an EMBL/GenBank/DDBJ whole genome shotgun (WGS) entry which is preliminary data.</text>
</comment>
<dbReference type="InterPro" id="IPR020846">
    <property type="entry name" value="MFS_dom"/>
</dbReference>
<feature type="transmembrane region" description="Helical" evidence="9">
    <location>
        <begin position="326"/>
        <end position="344"/>
    </location>
</feature>
<feature type="transmembrane region" description="Helical" evidence="9">
    <location>
        <begin position="170"/>
        <end position="193"/>
    </location>
</feature>
<name>A0A7Y9LJA3_9BURK</name>
<feature type="transmembrane region" description="Helical" evidence="9">
    <location>
        <begin position="295"/>
        <end position="314"/>
    </location>
</feature>
<evidence type="ECO:0000256" key="4">
    <source>
        <dbReference type="ARBA" id="ARBA00022475"/>
    </source>
</evidence>
<dbReference type="InterPro" id="IPR005829">
    <property type="entry name" value="Sugar_transporter_CS"/>
</dbReference>
<dbReference type="PANTHER" id="PTHR43528">
    <property type="entry name" value="ALPHA-KETOGLUTARATE PERMEASE"/>
    <property type="match status" value="1"/>
</dbReference>
<evidence type="ECO:0000256" key="1">
    <source>
        <dbReference type="ARBA" id="ARBA00004651"/>
    </source>
</evidence>
<feature type="transmembrane region" description="Helical" evidence="9">
    <location>
        <begin position="70"/>
        <end position="93"/>
    </location>
</feature>
<keyword evidence="4" id="KW-1003">Cell membrane</keyword>
<keyword evidence="6" id="KW-0769">Symport</keyword>
<dbReference type="EMBL" id="JACBYR010000001">
    <property type="protein sequence ID" value="NYE81779.1"/>
    <property type="molecule type" value="Genomic_DNA"/>
</dbReference>
<evidence type="ECO:0000256" key="3">
    <source>
        <dbReference type="ARBA" id="ARBA00022448"/>
    </source>
</evidence>
<keyword evidence="5 9" id="KW-0812">Transmembrane</keyword>
<keyword evidence="3" id="KW-0813">Transport</keyword>
<dbReference type="RefSeq" id="WP_257022221.1">
    <property type="nucleotide sequence ID" value="NZ_JACBYR010000001.1"/>
</dbReference>
<protein>
    <submittedName>
        <fullName evidence="11">MHS family alpha-ketoglutarate permease-like MFS transporter</fullName>
    </submittedName>
</protein>
<keyword evidence="7 9" id="KW-1133">Transmembrane helix</keyword>
<gene>
    <name evidence="11" type="ORF">FHW18_001050</name>
</gene>
<dbReference type="InterPro" id="IPR011701">
    <property type="entry name" value="MFS"/>
</dbReference>
<comment type="similarity">
    <text evidence="2">Belongs to the major facilitator superfamily. Metabolite:H+ Symporter (MHS) family (TC 2.A.1.6) family.</text>
</comment>
<feature type="transmembrane region" description="Helical" evidence="9">
    <location>
        <begin position="384"/>
        <end position="403"/>
    </location>
</feature>
<dbReference type="GO" id="GO:0015293">
    <property type="term" value="F:symporter activity"/>
    <property type="evidence" value="ECO:0007669"/>
    <property type="project" value="UniProtKB-KW"/>
</dbReference>
<evidence type="ECO:0000256" key="6">
    <source>
        <dbReference type="ARBA" id="ARBA00022847"/>
    </source>
</evidence>
<feature type="transmembrane region" description="Helical" evidence="9">
    <location>
        <begin position="254"/>
        <end position="275"/>
    </location>
</feature>
<feature type="transmembrane region" description="Helical" evidence="9">
    <location>
        <begin position="205"/>
        <end position="223"/>
    </location>
</feature>
<dbReference type="InterPro" id="IPR036259">
    <property type="entry name" value="MFS_trans_sf"/>
</dbReference>
<dbReference type="SUPFAM" id="SSF103473">
    <property type="entry name" value="MFS general substrate transporter"/>
    <property type="match status" value="1"/>
</dbReference>
<dbReference type="PROSITE" id="PS00217">
    <property type="entry name" value="SUGAR_TRANSPORT_2"/>
    <property type="match status" value="1"/>
</dbReference>
<keyword evidence="8 9" id="KW-0472">Membrane</keyword>
<dbReference type="Pfam" id="PF07690">
    <property type="entry name" value="MFS_1"/>
    <property type="match status" value="1"/>
</dbReference>
<evidence type="ECO:0000256" key="2">
    <source>
        <dbReference type="ARBA" id="ARBA00008240"/>
    </source>
</evidence>
<keyword evidence="12" id="KW-1185">Reference proteome</keyword>
<evidence type="ECO:0000256" key="8">
    <source>
        <dbReference type="ARBA" id="ARBA00023136"/>
    </source>
</evidence>
<dbReference type="AlphaFoldDB" id="A0A7Y9LJA3"/>
<evidence type="ECO:0000256" key="9">
    <source>
        <dbReference type="SAM" id="Phobius"/>
    </source>
</evidence>
<reference evidence="11 12" key="1">
    <citation type="submission" date="2020-07" db="EMBL/GenBank/DDBJ databases">
        <title>Genomic Encyclopedia of Type Strains, Phase IV (KMG-V): Genome sequencing to study the core and pangenomes of soil and plant-associated prokaryotes.</title>
        <authorList>
            <person name="Whitman W."/>
        </authorList>
    </citation>
    <scope>NUCLEOTIDE SEQUENCE [LARGE SCALE GENOMIC DNA]</scope>
    <source>
        <strain evidence="11 12">SAS40</strain>
    </source>
</reference>
<dbReference type="Gene3D" id="1.20.1250.20">
    <property type="entry name" value="MFS general substrate transporter like domains"/>
    <property type="match status" value="2"/>
</dbReference>
<dbReference type="InterPro" id="IPR051084">
    <property type="entry name" value="H+-coupled_symporters"/>
</dbReference>
<feature type="transmembrane region" description="Helical" evidence="9">
    <location>
        <begin position="45"/>
        <end position="64"/>
    </location>
</feature>
<comment type="subcellular location">
    <subcellularLocation>
        <location evidence="1">Cell membrane</location>
        <topology evidence="1">Multi-pass membrane protein</topology>
    </subcellularLocation>
</comment>
<dbReference type="GO" id="GO:0005886">
    <property type="term" value="C:plasma membrane"/>
    <property type="evidence" value="ECO:0007669"/>
    <property type="project" value="UniProtKB-SubCell"/>
</dbReference>
<organism evidence="11 12">
    <name type="scientific">Pigmentiphaga litoralis</name>
    <dbReference type="NCBI Taxonomy" id="516702"/>
    <lineage>
        <taxon>Bacteria</taxon>
        <taxon>Pseudomonadati</taxon>
        <taxon>Pseudomonadota</taxon>
        <taxon>Betaproteobacteria</taxon>
        <taxon>Burkholderiales</taxon>
        <taxon>Alcaligenaceae</taxon>
        <taxon>Pigmentiphaga</taxon>
    </lineage>
</organism>
<evidence type="ECO:0000256" key="5">
    <source>
        <dbReference type="ARBA" id="ARBA00022692"/>
    </source>
</evidence>
<feature type="transmembrane region" description="Helical" evidence="9">
    <location>
        <begin position="129"/>
        <end position="149"/>
    </location>
</feature>
<accession>A0A7Y9LJA3</accession>
<proteinExistence type="inferred from homology"/>
<feature type="transmembrane region" description="Helical" evidence="9">
    <location>
        <begin position="350"/>
        <end position="372"/>
    </location>
</feature>